<comment type="caution">
    <text evidence="3">The sequence shown here is derived from an EMBL/GenBank/DDBJ whole genome shotgun (WGS) entry which is preliminary data.</text>
</comment>
<organism evidence="3 4">
    <name type="scientific">Acacia crassicarpa</name>
    <name type="common">northern wattle</name>
    <dbReference type="NCBI Taxonomy" id="499986"/>
    <lineage>
        <taxon>Eukaryota</taxon>
        <taxon>Viridiplantae</taxon>
        <taxon>Streptophyta</taxon>
        <taxon>Embryophyta</taxon>
        <taxon>Tracheophyta</taxon>
        <taxon>Spermatophyta</taxon>
        <taxon>Magnoliopsida</taxon>
        <taxon>eudicotyledons</taxon>
        <taxon>Gunneridae</taxon>
        <taxon>Pentapetalae</taxon>
        <taxon>rosids</taxon>
        <taxon>fabids</taxon>
        <taxon>Fabales</taxon>
        <taxon>Fabaceae</taxon>
        <taxon>Caesalpinioideae</taxon>
        <taxon>mimosoid clade</taxon>
        <taxon>Acacieae</taxon>
        <taxon>Acacia</taxon>
    </lineage>
</organism>
<protein>
    <recommendedName>
        <fullName evidence="2">K Homology domain-containing protein</fullName>
    </recommendedName>
</protein>
<evidence type="ECO:0000313" key="3">
    <source>
        <dbReference type="EMBL" id="KAK4264514.1"/>
    </source>
</evidence>
<reference evidence="3" key="1">
    <citation type="submission" date="2023-10" db="EMBL/GenBank/DDBJ databases">
        <title>Chromosome-level genome of the transformable northern wattle, Acacia crassicarpa.</title>
        <authorList>
            <person name="Massaro I."/>
            <person name="Sinha N.R."/>
            <person name="Poethig S."/>
            <person name="Leichty A.R."/>
        </authorList>
    </citation>
    <scope>NUCLEOTIDE SEQUENCE</scope>
    <source>
        <strain evidence="3">Acra3RX</strain>
        <tissue evidence="3">Leaf</tissue>
    </source>
</reference>
<gene>
    <name evidence="3" type="ORF">QN277_025677</name>
</gene>
<dbReference type="GO" id="GO:0003723">
    <property type="term" value="F:RNA binding"/>
    <property type="evidence" value="ECO:0007669"/>
    <property type="project" value="UniProtKB-UniRule"/>
</dbReference>
<evidence type="ECO:0000259" key="2">
    <source>
        <dbReference type="Pfam" id="PF00013"/>
    </source>
</evidence>
<proteinExistence type="predicted"/>
<keyword evidence="4" id="KW-1185">Reference proteome</keyword>
<dbReference type="AlphaFoldDB" id="A0AAE1K377"/>
<dbReference type="InterPro" id="IPR036612">
    <property type="entry name" value="KH_dom_type_1_sf"/>
</dbReference>
<evidence type="ECO:0000256" key="1">
    <source>
        <dbReference type="PROSITE-ProRule" id="PRU00117"/>
    </source>
</evidence>
<dbReference type="InterPro" id="IPR004088">
    <property type="entry name" value="KH_dom_type_1"/>
</dbReference>
<dbReference type="EMBL" id="JAWXYG010000008">
    <property type="protein sequence ID" value="KAK4264514.1"/>
    <property type="molecule type" value="Genomic_DNA"/>
</dbReference>
<evidence type="ECO:0000313" key="4">
    <source>
        <dbReference type="Proteomes" id="UP001293593"/>
    </source>
</evidence>
<feature type="domain" description="K Homology" evidence="2">
    <location>
        <begin position="56"/>
        <end position="103"/>
    </location>
</feature>
<accession>A0AAE1K377</accession>
<dbReference type="Pfam" id="PF00013">
    <property type="entry name" value="KH_1"/>
    <property type="match status" value="1"/>
</dbReference>
<keyword evidence="1" id="KW-0694">RNA-binding</keyword>
<dbReference type="Gene3D" id="3.30.1370.10">
    <property type="entry name" value="K Homology domain, type 1"/>
    <property type="match status" value="1"/>
</dbReference>
<dbReference type="PROSITE" id="PS50084">
    <property type="entry name" value="KH_TYPE_1"/>
    <property type="match status" value="1"/>
</dbReference>
<name>A0AAE1K377_9FABA</name>
<sequence length="116" mass="12067">MHSTGGSLVGAATGAPIVGIAPVMGSYGRYKGDAGDWPRSLYSAPRDEISSKEFSVRLVCPTGNIGGVIGKGGAIINQIRQDSRATIKVDSSAAGDDCLITISKKEFFEDTFSPTI</sequence>
<dbReference type="SUPFAM" id="SSF54791">
    <property type="entry name" value="Eukaryotic type KH-domain (KH-domain type I)"/>
    <property type="match status" value="1"/>
</dbReference>
<dbReference type="Proteomes" id="UP001293593">
    <property type="component" value="Unassembled WGS sequence"/>
</dbReference>